<feature type="compositionally biased region" description="Basic and acidic residues" evidence="1">
    <location>
        <begin position="294"/>
        <end position="311"/>
    </location>
</feature>
<gene>
    <name evidence="3" type="ORF">BELL_0843g00040</name>
</gene>
<dbReference type="PANTHER" id="PTHR36223">
    <property type="entry name" value="BETA-LACTAMASE-TYPE TRANSPEPTIDASE FOLD DOMAIN CONTAINING PROTEIN"/>
    <property type="match status" value="1"/>
</dbReference>
<name>A0A4Z1J9M4_9HELO</name>
<dbReference type="InterPro" id="IPR057678">
    <property type="entry name" value="DUF7918"/>
</dbReference>
<evidence type="ECO:0000259" key="2">
    <source>
        <dbReference type="Pfam" id="PF25534"/>
    </source>
</evidence>
<feature type="region of interest" description="Disordered" evidence="1">
    <location>
        <begin position="156"/>
        <end position="181"/>
    </location>
</feature>
<dbReference type="AlphaFoldDB" id="A0A4Z1J9M4"/>
<dbReference type="EMBL" id="PQXM01000841">
    <property type="protein sequence ID" value="TGO68182.1"/>
    <property type="molecule type" value="Genomic_DNA"/>
</dbReference>
<evidence type="ECO:0000313" key="4">
    <source>
        <dbReference type="Proteomes" id="UP000297229"/>
    </source>
</evidence>
<feature type="compositionally biased region" description="Low complexity" evidence="1">
    <location>
        <begin position="172"/>
        <end position="181"/>
    </location>
</feature>
<protein>
    <recommendedName>
        <fullName evidence="2">DUF7918 domain-containing protein</fullName>
    </recommendedName>
</protein>
<proteinExistence type="predicted"/>
<comment type="caution">
    <text evidence="3">The sequence shown here is derived from an EMBL/GenBank/DDBJ whole genome shotgun (WGS) entry which is preliminary data.</text>
</comment>
<dbReference type="Pfam" id="PF25534">
    <property type="entry name" value="DUF7918"/>
    <property type="match status" value="1"/>
</dbReference>
<dbReference type="Proteomes" id="UP000297229">
    <property type="component" value="Unassembled WGS sequence"/>
</dbReference>
<dbReference type="PANTHER" id="PTHR36223:SF1">
    <property type="entry name" value="TRANSCRIPTION ELONGATION FACTOR EAF N-TERMINAL DOMAIN-CONTAINING PROTEIN"/>
    <property type="match status" value="1"/>
</dbReference>
<organism evidence="3 4">
    <name type="scientific">Botrytis elliptica</name>
    <dbReference type="NCBI Taxonomy" id="278938"/>
    <lineage>
        <taxon>Eukaryota</taxon>
        <taxon>Fungi</taxon>
        <taxon>Dikarya</taxon>
        <taxon>Ascomycota</taxon>
        <taxon>Pezizomycotina</taxon>
        <taxon>Leotiomycetes</taxon>
        <taxon>Helotiales</taxon>
        <taxon>Sclerotiniaceae</taxon>
        <taxon>Botrytis</taxon>
    </lineage>
</organism>
<keyword evidence="4" id="KW-1185">Reference proteome</keyword>
<feature type="domain" description="DUF7918" evidence="2">
    <location>
        <begin position="9"/>
        <end position="245"/>
    </location>
</feature>
<sequence>MAVLEDVRGIEVTVCVDKQALQEYDDNEPECVSAEAGGYDKATKTVSKHIESTTGNVFYVKLKISKAYKFDSPNISFRVFVDGIKVYSRHYGKKCAPLTREAKGVINELENGQAFLMPFKFSDIITTTDDSKLASIKEDATRLSVVGEIVVEVHRRGERTRSKNQSKRLNASKKLAAGSSKSVHEKALKGQAISHSTTLGAAQATKADVIWNLSYLDGEDYPIAVYRFKYRSKESLKSLLILERTPEPSPSPSPALIPNGASGSFDLENLDATQKAKLQEFLGNLLGNGGQYNGERKIKREREETGMDSKTNKRSKRNERVEVDLTGDDSD</sequence>
<evidence type="ECO:0000313" key="3">
    <source>
        <dbReference type="EMBL" id="TGO68182.1"/>
    </source>
</evidence>
<dbReference type="STRING" id="278938.A0A4Z1J9M4"/>
<accession>A0A4Z1J9M4</accession>
<evidence type="ECO:0000256" key="1">
    <source>
        <dbReference type="SAM" id="MobiDB-lite"/>
    </source>
</evidence>
<feature type="region of interest" description="Disordered" evidence="1">
    <location>
        <begin position="286"/>
        <end position="331"/>
    </location>
</feature>
<reference evidence="3 4" key="1">
    <citation type="submission" date="2017-12" db="EMBL/GenBank/DDBJ databases">
        <title>Comparative genomics of Botrytis spp.</title>
        <authorList>
            <person name="Valero-Jimenez C.A."/>
            <person name="Tapia P."/>
            <person name="Veloso J."/>
            <person name="Silva-Moreno E."/>
            <person name="Staats M."/>
            <person name="Valdes J.H."/>
            <person name="Van Kan J.A.L."/>
        </authorList>
    </citation>
    <scope>NUCLEOTIDE SEQUENCE [LARGE SCALE GENOMIC DNA]</scope>
    <source>
        <strain evidence="3 4">Be9601</strain>
    </source>
</reference>